<accession>K1QUJ0</accession>
<feature type="compositionally biased region" description="Basic and acidic residues" evidence="1">
    <location>
        <begin position="603"/>
        <end position="615"/>
    </location>
</feature>
<reference evidence="2" key="1">
    <citation type="journal article" date="2012" name="Nature">
        <title>The oyster genome reveals stress adaptation and complexity of shell formation.</title>
        <authorList>
            <person name="Zhang G."/>
            <person name="Fang X."/>
            <person name="Guo X."/>
            <person name="Li L."/>
            <person name="Luo R."/>
            <person name="Xu F."/>
            <person name="Yang P."/>
            <person name="Zhang L."/>
            <person name="Wang X."/>
            <person name="Qi H."/>
            <person name="Xiong Z."/>
            <person name="Que H."/>
            <person name="Xie Y."/>
            <person name="Holland P.W."/>
            <person name="Paps J."/>
            <person name="Zhu Y."/>
            <person name="Wu F."/>
            <person name="Chen Y."/>
            <person name="Wang J."/>
            <person name="Peng C."/>
            <person name="Meng J."/>
            <person name="Yang L."/>
            <person name="Liu J."/>
            <person name="Wen B."/>
            <person name="Zhang N."/>
            <person name="Huang Z."/>
            <person name="Zhu Q."/>
            <person name="Feng Y."/>
            <person name="Mount A."/>
            <person name="Hedgecock D."/>
            <person name="Xu Z."/>
            <person name="Liu Y."/>
            <person name="Domazet-Loso T."/>
            <person name="Du Y."/>
            <person name="Sun X."/>
            <person name="Zhang S."/>
            <person name="Liu B."/>
            <person name="Cheng P."/>
            <person name="Jiang X."/>
            <person name="Li J."/>
            <person name="Fan D."/>
            <person name="Wang W."/>
            <person name="Fu W."/>
            <person name="Wang T."/>
            <person name="Wang B."/>
            <person name="Zhang J."/>
            <person name="Peng Z."/>
            <person name="Li Y."/>
            <person name="Li N."/>
            <person name="Wang J."/>
            <person name="Chen M."/>
            <person name="He Y."/>
            <person name="Tan F."/>
            <person name="Song X."/>
            <person name="Zheng Q."/>
            <person name="Huang R."/>
            <person name="Yang H."/>
            <person name="Du X."/>
            <person name="Chen L."/>
            <person name="Yang M."/>
            <person name="Gaffney P.M."/>
            <person name="Wang S."/>
            <person name="Luo L."/>
            <person name="She Z."/>
            <person name="Ming Y."/>
            <person name="Huang W."/>
            <person name="Zhang S."/>
            <person name="Huang B."/>
            <person name="Zhang Y."/>
            <person name="Qu T."/>
            <person name="Ni P."/>
            <person name="Miao G."/>
            <person name="Wang J."/>
            <person name="Wang Q."/>
            <person name="Steinberg C.E."/>
            <person name="Wang H."/>
            <person name="Li N."/>
            <person name="Qian L."/>
            <person name="Zhang G."/>
            <person name="Li Y."/>
            <person name="Yang H."/>
            <person name="Liu X."/>
            <person name="Wang J."/>
            <person name="Yin Y."/>
            <person name="Wang J."/>
        </authorList>
    </citation>
    <scope>NUCLEOTIDE SEQUENCE [LARGE SCALE GENOMIC DNA]</scope>
    <source>
        <strain evidence="2">05x7-T-G4-1.051#20</strain>
    </source>
</reference>
<gene>
    <name evidence="2" type="ORF">CGI_10023226</name>
</gene>
<organism evidence="2">
    <name type="scientific">Magallana gigas</name>
    <name type="common">Pacific oyster</name>
    <name type="synonym">Crassostrea gigas</name>
    <dbReference type="NCBI Taxonomy" id="29159"/>
    <lineage>
        <taxon>Eukaryota</taxon>
        <taxon>Metazoa</taxon>
        <taxon>Spiralia</taxon>
        <taxon>Lophotrochozoa</taxon>
        <taxon>Mollusca</taxon>
        <taxon>Bivalvia</taxon>
        <taxon>Autobranchia</taxon>
        <taxon>Pteriomorphia</taxon>
        <taxon>Ostreida</taxon>
        <taxon>Ostreoidea</taxon>
        <taxon>Ostreidae</taxon>
        <taxon>Magallana</taxon>
    </lineage>
</organism>
<dbReference type="InParanoid" id="K1QUJ0"/>
<feature type="region of interest" description="Disordered" evidence="1">
    <location>
        <begin position="445"/>
        <end position="468"/>
    </location>
</feature>
<feature type="compositionally biased region" description="Basic and acidic residues" evidence="1">
    <location>
        <begin position="450"/>
        <end position="465"/>
    </location>
</feature>
<proteinExistence type="predicted"/>
<feature type="region of interest" description="Disordered" evidence="1">
    <location>
        <begin position="143"/>
        <end position="216"/>
    </location>
</feature>
<evidence type="ECO:0000313" key="2">
    <source>
        <dbReference type="EMBL" id="EKC37328.1"/>
    </source>
</evidence>
<feature type="compositionally biased region" description="Low complexity" evidence="1">
    <location>
        <begin position="143"/>
        <end position="154"/>
    </location>
</feature>
<feature type="region of interest" description="Disordered" evidence="1">
    <location>
        <begin position="555"/>
        <end position="655"/>
    </location>
</feature>
<protein>
    <submittedName>
        <fullName evidence="2">Uncharacterized protein</fullName>
    </submittedName>
</protein>
<dbReference type="AlphaFoldDB" id="K1QUJ0"/>
<feature type="compositionally biased region" description="Basic and acidic residues" evidence="1">
    <location>
        <begin position="583"/>
        <end position="595"/>
    </location>
</feature>
<feature type="compositionally biased region" description="Low complexity" evidence="1">
    <location>
        <begin position="161"/>
        <end position="176"/>
    </location>
</feature>
<feature type="compositionally biased region" description="Polar residues" evidence="1">
    <location>
        <begin position="189"/>
        <end position="205"/>
    </location>
</feature>
<dbReference type="HOGENOM" id="CLU_364955_0_0_1"/>
<evidence type="ECO:0000256" key="1">
    <source>
        <dbReference type="SAM" id="MobiDB-lite"/>
    </source>
</evidence>
<dbReference type="EMBL" id="JH818716">
    <property type="protein sequence ID" value="EKC37328.1"/>
    <property type="molecule type" value="Genomic_DNA"/>
</dbReference>
<feature type="compositionally biased region" description="Basic and acidic residues" evidence="1">
    <location>
        <begin position="566"/>
        <end position="575"/>
    </location>
</feature>
<name>K1QUJ0_MAGGI</name>
<feature type="compositionally biased region" description="Basic and acidic residues" evidence="1">
    <location>
        <begin position="634"/>
        <end position="655"/>
    </location>
</feature>
<sequence length="765" mass="87094">MAALVKRVSPGGYVDGMLLSRDNLMKYSKLPDLDTCRSETAGILSLIAGGKTSLWNAIHSKCVHHNTDGRSKHTKIPENVYCSRKMPTAKQILTKFNGDYHPNPKLLFDGARVSAYDRGLDGKCFNMVPKHIPQKGMFSFPSVESLSGESTTSSESDRGPSSSCLSSSSSFSSSSSADDDLMYSGNGLSGTCSEDGNHEIVSNGSDSEDKFDLSSLNNSEGEVTDALVRLVSKPQCQNLTNPEQLAKLKKYKKLGETVNSKYLNKYEVDKYASISDHLETSGKNLKENTDKNDNKFSLYRLCTSRSGGSTYQRMCKSLKTVTKRNKNCKYFKVTKVESDSSWEDLTSRRGYNSLSDYKGAISFSHDCSSLLDYKAETELLDKVGLNLFAKETIGISKKYRILESQEEDKHLGNRQDIQGGRYHDDFSNNHGRYQTLKELEDNINNNANQDDARKNHPPQMEERKNKYSLSSGNLVEEMQRKSQNELKHRLVQLIKEQDKMLREFDFVDTMKGRAVRGRSCVALDNTQWKLEMKAVENNYKMRVDGIVNDLKASMMGERGSSTGSVKNKDIQEEPQKGVNNNADSRRAEQREESHGFFRSLFRRKPDSTNREESANEHAPSGFSLRKFFRRTRKVKDNGSSKQERTEQDQEEKNEPKYEIFNEKYMSNSLQKLKRILKNMLLDFSNASDVDFLLEEAKLLAGVSDEMESVCNKEIARIETKFRRKFEKRLKTKMCKENENYQDEKIEENVILDESEPGVSHQWRKL</sequence>